<dbReference type="SUPFAM" id="SSF54523">
    <property type="entry name" value="Pili subunits"/>
    <property type="match status" value="1"/>
</dbReference>
<evidence type="ECO:0000313" key="5">
    <source>
        <dbReference type="Proteomes" id="UP000838821"/>
    </source>
</evidence>
<sequence length="225" mass="24032">MSAALLAIQHNVTPDWQEHVHNQNKLRGGNEMNALALENNQKEGFKAPKMSFREAMKNEKGLTLIELLAVIVIIAIIAAIAIPSIGSILEKTRINAHRSNAHMAIDAARLYVSNEGVTLAGAGTTLVLSLTDLNASGYLENIPKDPSNKPSNYKPGAAATVTNGVRSAGDDSESHVLVKKDTVTGNFTYQVTLDGARKYMDATLESNIEIAGYVVETGTPTPPTP</sequence>
<keyword evidence="3" id="KW-0812">Transmembrane</keyword>
<feature type="transmembrane region" description="Helical" evidence="3">
    <location>
        <begin position="67"/>
        <end position="89"/>
    </location>
</feature>
<evidence type="ECO:0000256" key="2">
    <source>
        <dbReference type="ARBA" id="ARBA00023287"/>
    </source>
</evidence>
<evidence type="ECO:0008006" key="6">
    <source>
        <dbReference type="Google" id="ProtNLM"/>
    </source>
</evidence>
<keyword evidence="2" id="KW-0178">Competence</keyword>
<evidence type="ECO:0000256" key="1">
    <source>
        <dbReference type="ARBA" id="ARBA00004241"/>
    </source>
</evidence>
<evidence type="ECO:0000313" key="4">
    <source>
        <dbReference type="EMBL" id="CAH1197049.1"/>
    </source>
</evidence>
<comment type="subcellular location">
    <subcellularLocation>
        <location evidence="1">Cell surface</location>
    </subcellularLocation>
</comment>
<dbReference type="EMBL" id="CAKMMW010000002">
    <property type="protein sequence ID" value="CAH1197049.1"/>
    <property type="molecule type" value="Genomic_DNA"/>
</dbReference>
<keyword evidence="3" id="KW-0472">Membrane</keyword>
<dbReference type="Pfam" id="PF07963">
    <property type="entry name" value="N_methyl"/>
    <property type="match status" value="1"/>
</dbReference>
<comment type="caution">
    <text evidence="4">The sequence shown here is derived from an EMBL/GenBank/DDBJ whole genome shotgun (WGS) entry which is preliminary data.</text>
</comment>
<dbReference type="Proteomes" id="UP000838821">
    <property type="component" value="Unassembled WGS sequence"/>
</dbReference>
<dbReference type="RefSeq" id="WP_236285256.1">
    <property type="nucleotide sequence ID" value="NZ_CAKMMW010000002.1"/>
</dbReference>
<dbReference type="InterPro" id="IPR045584">
    <property type="entry name" value="Pilin-like"/>
</dbReference>
<dbReference type="NCBIfam" id="TIGR02532">
    <property type="entry name" value="IV_pilin_GFxxxE"/>
    <property type="match status" value="1"/>
</dbReference>
<name>A0ABN8G7P9_9BACL</name>
<dbReference type="Gene3D" id="3.30.700.10">
    <property type="entry name" value="Glycoprotein, Type 4 Pilin"/>
    <property type="match status" value="1"/>
</dbReference>
<dbReference type="InterPro" id="IPR012902">
    <property type="entry name" value="N_methyl_site"/>
</dbReference>
<keyword evidence="5" id="KW-1185">Reference proteome</keyword>
<evidence type="ECO:0000256" key="3">
    <source>
        <dbReference type="SAM" id="Phobius"/>
    </source>
</evidence>
<gene>
    <name evidence="4" type="ORF">PAECIP111891_01039</name>
</gene>
<proteinExistence type="predicted"/>
<accession>A0ABN8G7P9</accession>
<dbReference type="PROSITE" id="PS00409">
    <property type="entry name" value="PROKAR_NTER_METHYL"/>
    <property type="match status" value="1"/>
</dbReference>
<keyword evidence="3" id="KW-1133">Transmembrane helix</keyword>
<organism evidence="4 5">
    <name type="scientific">Paenibacillus allorhizoplanae</name>
    <dbReference type="NCBI Taxonomy" id="2905648"/>
    <lineage>
        <taxon>Bacteria</taxon>
        <taxon>Bacillati</taxon>
        <taxon>Bacillota</taxon>
        <taxon>Bacilli</taxon>
        <taxon>Bacillales</taxon>
        <taxon>Paenibacillaceae</taxon>
        <taxon>Paenibacillus</taxon>
    </lineage>
</organism>
<protein>
    <recommendedName>
        <fullName evidence="6">Prepilin-type N-terminal cleavage/methylation domain-containing protein</fullName>
    </recommendedName>
</protein>
<reference evidence="4" key="1">
    <citation type="submission" date="2022-01" db="EMBL/GenBank/DDBJ databases">
        <authorList>
            <person name="Criscuolo A."/>
        </authorList>
    </citation>
    <scope>NUCLEOTIDE SEQUENCE</scope>
    <source>
        <strain evidence="4">CIP111891</strain>
    </source>
</reference>
<dbReference type="PANTHER" id="PTHR30093">
    <property type="entry name" value="GENERAL SECRETION PATHWAY PROTEIN G"/>
    <property type="match status" value="1"/>
</dbReference>